<evidence type="ECO:0000313" key="2">
    <source>
        <dbReference type="Proteomes" id="UP000694892"/>
    </source>
</evidence>
<sequence>MGTFPCLNCANCNNITKGQTFTHPHTGQRINIKNIFTCDSTYEIYLIKCPLAYVGETTQKVKDLIKQHKSNIRCTYTHLPMPAHFSEARHTVSQLRYQVIDSIGSLRRGGDRVPLLKKIGNEMDIEIRMVKERIREHKSAIKLKKTD</sequence>
<organism evidence="1 2">
    <name type="scientific">Xenopus laevis</name>
    <name type="common">African clawed frog</name>
    <dbReference type="NCBI Taxonomy" id="8355"/>
    <lineage>
        <taxon>Eukaryota</taxon>
        <taxon>Metazoa</taxon>
        <taxon>Chordata</taxon>
        <taxon>Craniata</taxon>
        <taxon>Vertebrata</taxon>
        <taxon>Euteleostomi</taxon>
        <taxon>Amphibia</taxon>
        <taxon>Batrachia</taxon>
        <taxon>Anura</taxon>
        <taxon>Pipoidea</taxon>
        <taxon>Pipidae</taxon>
        <taxon>Xenopodinae</taxon>
        <taxon>Xenopus</taxon>
        <taxon>Xenopus</taxon>
    </lineage>
</organism>
<evidence type="ECO:0000313" key="1">
    <source>
        <dbReference type="EMBL" id="OCU02331.1"/>
    </source>
</evidence>
<accession>A0A974E2W2</accession>
<dbReference type="Proteomes" id="UP000694892">
    <property type="component" value="Chromosome 1L"/>
</dbReference>
<name>A0A974E2W2_XENLA</name>
<dbReference type="AlphaFoldDB" id="A0A974E2W2"/>
<reference evidence="2" key="1">
    <citation type="journal article" date="2016" name="Nature">
        <title>Genome evolution in the allotetraploid frog Xenopus laevis.</title>
        <authorList>
            <person name="Session A.M."/>
            <person name="Uno Y."/>
            <person name="Kwon T."/>
            <person name="Chapman J.A."/>
            <person name="Toyoda A."/>
            <person name="Takahashi S."/>
            <person name="Fukui A."/>
            <person name="Hikosaka A."/>
            <person name="Suzuki A."/>
            <person name="Kondo M."/>
            <person name="van Heeringen S.J."/>
            <person name="Quigley I."/>
            <person name="Heinz S."/>
            <person name="Ogino H."/>
            <person name="Ochi H."/>
            <person name="Hellsten U."/>
            <person name="Lyons J.B."/>
            <person name="Simakov O."/>
            <person name="Putnam N."/>
            <person name="Stites J."/>
            <person name="Kuroki Y."/>
            <person name="Tanaka T."/>
            <person name="Michiue T."/>
            <person name="Watanabe M."/>
            <person name="Bogdanovic O."/>
            <person name="Lister R."/>
            <person name="Georgiou G."/>
            <person name="Paranjpe S.S."/>
            <person name="van Kruijsbergen I."/>
            <person name="Shu S."/>
            <person name="Carlson J."/>
            <person name="Kinoshita T."/>
            <person name="Ohta Y."/>
            <person name="Mawaribuchi S."/>
            <person name="Jenkins J."/>
            <person name="Grimwood J."/>
            <person name="Schmutz J."/>
            <person name="Mitros T."/>
            <person name="Mozaffari S.V."/>
            <person name="Suzuki Y."/>
            <person name="Haramoto Y."/>
            <person name="Yamamoto T.S."/>
            <person name="Takagi C."/>
            <person name="Heald R."/>
            <person name="Miller K."/>
            <person name="Haudenschild C."/>
            <person name="Kitzman J."/>
            <person name="Nakayama T."/>
            <person name="Izutsu Y."/>
            <person name="Robert J."/>
            <person name="Fortriede J."/>
            <person name="Burns K."/>
            <person name="Lotay V."/>
            <person name="Karimi K."/>
            <person name="Yasuoka Y."/>
            <person name="Dichmann D.S."/>
            <person name="Flajnik M.F."/>
            <person name="Houston D.W."/>
            <person name="Shendure J."/>
            <person name="DuPasquier L."/>
            <person name="Vize P.D."/>
            <person name="Zorn A.M."/>
            <person name="Ito M."/>
            <person name="Marcotte E.M."/>
            <person name="Wallingford J.B."/>
            <person name="Ito Y."/>
            <person name="Asashima M."/>
            <person name="Ueno N."/>
            <person name="Matsuda Y."/>
            <person name="Veenstra G.J."/>
            <person name="Fujiyama A."/>
            <person name="Harland R.M."/>
            <person name="Taira M."/>
            <person name="Rokhsar D.S."/>
        </authorList>
    </citation>
    <scope>NUCLEOTIDE SEQUENCE [LARGE SCALE GENOMIC DNA]</scope>
    <source>
        <strain evidence="2">J</strain>
    </source>
</reference>
<protein>
    <recommendedName>
        <fullName evidence="3">GIY-YIG domain-containing protein</fullName>
    </recommendedName>
</protein>
<evidence type="ECO:0008006" key="3">
    <source>
        <dbReference type="Google" id="ProtNLM"/>
    </source>
</evidence>
<gene>
    <name evidence="1" type="ORF">XELAEV_18008094mg</name>
</gene>
<proteinExistence type="predicted"/>
<dbReference type="EMBL" id="CM004466">
    <property type="protein sequence ID" value="OCU02331.1"/>
    <property type="molecule type" value="Genomic_DNA"/>
</dbReference>